<dbReference type="PROSITE" id="PS51257">
    <property type="entry name" value="PROKAR_LIPOPROTEIN"/>
    <property type="match status" value="1"/>
</dbReference>
<dbReference type="KEGG" id="lvs:LOKVESSMR4R_02087"/>
<evidence type="ECO:0008006" key="3">
    <source>
        <dbReference type="Google" id="ProtNLM"/>
    </source>
</evidence>
<evidence type="ECO:0000313" key="1">
    <source>
        <dbReference type="EMBL" id="ARU01396.1"/>
    </source>
</evidence>
<gene>
    <name evidence="1" type="ORF">LOKVESSMR4R_02087</name>
</gene>
<dbReference type="AlphaFoldDB" id="A0A1Y0ECQ1"/>
<name>A0A1Y0ECQ1_9RHOB</name>
<keyword evidence="2" id="KW-1185">Reference proteome</keyword>
<dbReference type="EMBL" id="CP021431">
    <property type="protein sequence ID" value="ARU01396.1"/>
    <property type="molecule type" value="Genomic_DNA"/>
</dbReference>
<proteinExistence type="predicted"/>
<reference evidence="1 2" key="1">
    <citation type="submission" date="2017-05" db="EMBL/GenBank/DDBJ databases">
        <title>Genome Sequence of Loktanella vestfoldensis Strain SMR4r Isolated from a Culture of the Diatom Skeletonema marinoi.</title>
        <authorList>
            <person name="Topel M."/>
            <person name="Pinder M.I.M."/>
            <person name="Johansson O.N."/>
            <person name="Kourtchenko O."/>
            <person name="Godhe A."/>
            <person name="Clarke A.K."/>
        </authorList>
    </citation>
    <scope>NUCLEOTIDE SEQUENCE [LARGE SCALE GENOMIC DNA]</scope>
    <source>
        <strain evidence="1 2">SMR4r</strain>
    </source>
</reference>
<evidence type="ECO:0000313" key="2">
    <source>
        <dbReference type="Proteomes" id="UP000195273"/>
    </source>
</evidence>
<organism evidence="1 2">
    <name type="scientific">Yoonia vestfoldensis</name>
    <dbReference type="NCBI Taxonomy" id="245188"/>
    <lineage>
        <taxon>Bacteria</taxon>
        <taxon>Pseudomonadati</taxon>
        <taxon>Pseudomonadota</taxon>
        <taxon>Alphaproteobacteria</taxon>
        <taxon>Rhodobacterales</taxon>
        <taxon>Paracoccaceae</taxon>
        <taxon>Yoonia</taxon>
    </lineage>
</organism>
<sequence length="93" mass="10199">MKSPTCRDLPQLSIVCHMRRALPFVILLSACADIPALDGTVTEAARNAPYPRLAPLQDQPLPMTQTADHMDDRLAALQRRAIALRARDPGALQ</sequence>
<accession>A0A1Y0ECQ1</accession>
<dbReference type="RefSeq" id="WP_237331762.1">
    <property type="nucleotide sequence ID" value="NZ_CP021431.1"/>
</dbReference>
<dbReference type="Proteomes" id="UP000195273">
    <property type="component" value="Chromosome"/>
</dbReference>
<dbReference type="STRING" id="1122181.GCA_000382265_02358"/>
<protein>
    <recommendedName>
        <fullName evidence="3">Lipoprotein</fullName>
    </recommendedName>
</protein>